<proteinExistence type="predicted"/>
<dbReference type="PANTHER" id="PTHR33254">
    <property type="entry name" value="4-HYDROXY-4-METHYL-2-OXOGLUTARATE ALDOLASE 3-RELATED"/>
    <property type="match status" value="1"/>
</dbReference>
<dbReference type="GO" id="GO:0046872">
    <property type="term" value="F:metal ion binding"/>
    <property type="evidence" value="ECO:0007669"/>
    <property type="project" value="UniProtKB-KW"/>
</dbReference>
<evidence type="ECO:0000256" key="1">
    <source>
        <dbReference type="ARBA" id="ARBA00001968"/>
    </source>
</evidence>
<keyword evidence="7" id="KW-0460">Magnesium</keyword>
<keyword evidence="9" id="KW-1185">Reference proteome</keyword>
<feature type="binding site" evidence="7">
    <location>
        <position position="130"/>
    </location>
    <ligand>
        <name>substrate</name>
    </ligand>
</feature>
<dbReference type="PANTHER" id="PTHR33254:SF4">
    <property type="entry name" value="4-HYDROXY-4-METHYL-2-OXOGLUTARATE ALDOLASE 3-RELATED"/>
    <property type="match status" value="1"/>
</dbReference>
<sequence length="238" mass="25433">MAHSPDASTLQALRGYRTPLLYDAIERFAVRGKTEGYTDGSIRCVFPQLGSFVGHAVTAKIIGEFPLAEGEAHLTYRDVWEHVAAQPAGSIMVVQDLDTPTGRACAWGDVAATVFQRLGCVGVLTNGSVRDLPDILPLGFGLFAGSVSVGHGNIRFVTVGTPVRVGGLLVNPGDLLHMDEHGAMIIPPEVPLDELRRVADEIIAAEAGVKRYCARADFDFTQLDHMHAASMGERVDGA</sequence>
<name>A0A553GXG4_9PSED</name>
<dbReference type="Pfam" id="PF03737">
    <property type="entry name" value="RraA-like"/>
    <property type="match status" value="1"/>
</dbReference>
<organism evidence="8 9">
    <name type="scientific">Pseudomonas mangiferae</name>
    <dbReference type="NCBI Taxonomy" id="2593654"/>
    <lineage>
        <taxon>Bacteria</taxon>
        <taxon>Pseudomonadati</taxon>
        <taxon>Pseudomonadota</taxon>
        <taxon>Gammaproteobacteria</taxon>
        <taxon>Pseudomonadales</taxon>
        <taxon>Pseudomonadaceae</taxon>
        <taxon>Pseudomonas</taxon>
    </lineage>
</organism>
<gene>
    <name evidence="8" type="ORF">FM069_13660</name>
</gene>
<protein>
    <recommendedName>
        <fullName evidence="2">Putative 4-hydroxy-4-methyl-2-oxoglutarate aldolase</fullName>
    </recommendedName>
    <alternativeName>
        <fullName evidence="5">Regulator of ribonuclease activity homolog</fullName>
    </alternativeName>
    <alternativeName>
        <fullName evidence="6">RraA-like protein</fullName>
    </alternativeName>
</protein>
<evidence type="ECO:0000256" key="2">
    <source>
        <dbReference type="ARBA" id="ARBA00016549"/>
    </source>
</evidence>
<dbReference type="InterPro" id="IPR005493">
    <property type="entry name" value="RraA/RraA-like"/>
</dbReference>
<comment type="caution">
    <text evidence="8">The sequence shown here is derived from an EMBL/GenBank/DDBJ whole genome shotgun (WGS) entry which is preliminary data.</text>
</comment>
<dbReference type="Gene3D" id="3.50.30.40">
    <property type="entry name" value="Ribonuclease E inhibitor RraA/RraA-like"/>
    <property type="match status" value="1"/>
</dbReference>
<dbReference type="GO" id="GO:0016829">
    <property type="term" value="F:lyase activity"/>
    <property type="evidence" value="ECO:0007669"/>
    <property type="project" value="UniProtKB-KW"/>
</dbReference>
<keyword evidence="4" id="KW-0456">Lyase</keyword>
<dbReference type="RefSeq" id="WP_143488914.1">
    <property type="nucleotide sequence ID" value="NZ_VJOY01000009.1"/>
</dbReference>
<keyword evidence="3 7" id="KW-0479">Metal-binding</keyword>
<feature type="binding site" evidence="7">
    <location>
        <begin position="108"/>
        <end position="111"/>
    </location>
    <ligand>
        <name>substrate</name>
    </ligand>
</feature>
<evidence type="ECO:0000256" key="5">
    <source>
        <dbReference type="ARBA" id="ARBA00029596"/>
    </source>
</evidence>
<dbReference type="OrthoDB" id="8717144at2"/>
<reference evidence="8 9" key="1">
    <citation type="submission" date="2019-07" db="EMBL/GenBank/DDBJ databases">
        <title>Pseudomonas mangiferae sp. nov., isolated from bark of mango tree in Thailand.</title>
        <authorList>
            <person name="Srisuk N."/>
            <person name="Anurat P."/>
        </authorList>
    </citation>
    <scope>NUCLEOTIDE SEQUENCE [LARGE SCALE GENOMIC DNA]</scope>
    <source>
        <strain evidence="8 9">DMKU_BBB3-04</strain>
    </source>
</reference>
<feature type="binding site" evidence="7">
    <location>
        <position position="131"/>
    </location>
    <ligand>
        <name>Mg(2+)</name>
        <dbReference type="ChEBI" id="CHEBI:18420"/>
    </ligand>
</feature>
<evidence type="ECO:0000313" key="9">
    <source>
        <dbReference type="Proteomes" id="UP000315235"/>
    </source>
</evidence>
<dbReference type="InterPro" id="IPR036704">
    <property type="entry name" value="RraA/RraA-like_sf"/>
</dbReference>
<dbReference type="Proteomes" id="UP000315235">
    <property type="component" value="Unassembled WGS sequence"/>
</dbReference>
<comment type="cofactor">
    <cofactor evidence="7">
        <name>Mg(2+)</name>
        <dbReference type="ChEBI" id="CHEBI:18420"/>
    </cofactor>
</comment>
<evidence type="ECO:0000256" key="7">
    <source>
        <dbReference type="PIRSR" id="PIRSR605493-1"/>
    </source>
</evidence>
<comment type="cofactor">
    <cofactor evidence="1">
        <name>a divalent metal cation</name>
        <dbReference type="ChEBI" id="CHEBI:60240"/>
    </cofactor>
</comment>
<accession>A0A553GXG4</accession>
<dbReference type="AlphaFoldDB" id="A0A553GXG4"/>
<evidence type="ECO:0000256" key="6">
    <source>
        <dbReference type="ARBA" id="ARBA00030169"/>
    </source>
</evidence>
<evidence type="ECO:0000313" key="8">
    <source>
        <dbReference type="EMBL" id="TRX74176.1"/>
    </source>
</evidence>
<dbReference type="EMBL" id="VJOY01000009">
    <property type="protein sequence ID" value="TRX74176.1"/>
    <property type="molecule type" value="Genomic_DNA"/>
</dbReference>
<evidence type="ECO:0000256" key="4">
    <source>
        <dbReference type="ARBA" id="ARBA00023239"/>
    </source>
</evidence>
<evidence type="ECO:0000256" key="3">
    <source>
        <dbReference type="ARBA" id="ARBA00022723"/>
    </source>
</evidence>
<dbReference type="CDD" id="cd16841">
    <property type="entry name" value="RraA_family"/>
    <property type="match status" value="1"/>
</dbReference>
<dbReference type="SUPFAM" id="SSF89562">
    <property type="entry name" value="RraA-like"/>
    <property type="match status" value="1"/>
</dbReference>